<organism evidence="11">
    <name type="scientific">Anisakis simplex</name>
    <name type="common">Herring worm</name>
    <dbReference type="NCBI Taxonomy" id="6269"/>
    <lineage>
        <taxon>Eukaryota</taxon>
        <taxon>Metazoa</taxon>
        <taxon>Ecdysozoa</taxon>
        <taxon>Nematoda</taxon>
        <taxon>Chromadorea</taxon>
        <taxon>Rhabditida</taxon>
        <taxon>Spirurina</taxon>
        <taxon>Ascaridomorpha</taxon>
        <taxon>Ascaridoidea</taxon>
        <taxon>Anisakidae</taxon>
        <taxon>Anisakis</taxon>
        <taxon>Anisakis simplex complex</taxon>
    </lineage>
</organism>
<sequence length="266" mass="30003">MFKLLTFNEEAYQHKILSADNGMVFFVMKPKKDTRPSNGVHKSPTQSAPKSLLPKCFTFGFSLRSYFCSMQLQQSSTSECYSFVIRWLNDHCDGDGLTVGCQHHSELSHMILHLKKEINRVRGEVDPSCTVCWSGPCLNGATCVPLNFTNYRCDCPPDYAGDNCEKHLECKPNTCGANAKCFVAYHQINCACLPGYSGDPWKGCIKKMAQACMSNDPHYWTFDGQYYDYQGTCPYVFVEPCNGTLPQPYNYFSVKAKNEKLSPTSQ</sequence>
<protein>
    <submittedName>
        <fullName evidence="11">EGF-like domain-containing protein</fullName>
    </submittedName>
</protein>
<name>A0A0M3J6H9_ANISI</name>
<keyword evidence="2" id="KW-0732">Signal</keyword>
<evidence type="ECO:0000256" key="4">
    <source>
        <dbReference type="ARBA" id="ARBA00023157"/>
    </source>
</evidence>
<dbReference type="PANTHER" id="PTHR12916:SF4">
    <property type="entry name" value="UNINFLATABLE, ISOFORM C"/>
    <property type="match status" value="1"/>
</dbReference>
<gene>
    <name evidence="9" type="ORF">ASIM_LOCUS3012</name>
</gene>
<evidence type="ECO:0000313" key="10">
    <source>
        <dbReference type="Proteomes" id="UP000267096"/>
    </source>
</evidence>
<dbReference type="PANTHER" id="PTHR12916">
    <property type="entry name" value="CYTOCHROME C OXIDASE POLYPEPTIDE VIC-2"/>
    <property type="match status" value="1"/>
</dbReference>
<keyword evidence="1 6" id="KW-0245">EGF-like domain</keyword>
<dbReference type="Pfam" id="PF00094">
    <property type="entry name" value="VWD"/>
    <property type="match status" value="1"/>
</dbReference>
<dbReference type="InterPro" id="IPR001846">
    <property type="entry name" value="VWF_type-D"/>
</dbReference>
<dbReference type="PROSITE" id="PS00022">
    <property type="entry name" value="EGF_1"/>
    <property type="match status" value="1"/>
</dbReference>
<feature type="domain" description="EGF-like" evidence="7">
    <location>
        <begin position="130"/>
        <end position="165"/>
    </location>
</feature>
<dbReference type="Proteomes" id="UP000267096">
    <property type="component" value="Unassembled WGS sequence"/>
</dbReference>
<feature type="disulfide bond" evidence="6">
    <location>
        <begin position="155"/>
        <end position="164"/>
    </location>
</feature>
<reference evidence="9 10" key="2">
    <citation type="submission" date="2018-11" db="EMBL/GenBank/DDBJ databases">
        <authorList>
            <consortium name="Pathogen Informatics"/>
        </authorList>
    </citation>
    <scope>NUCLEOTIDE SEQUENCE [LARGE SCALE GENOMIC DNA]</scope>
</reference>
<dbReference type="PROSITE" id="PS01186">
    <property type="entry name" value="EGF_2"/>
    <property type="match status" value="1"/>
</dbReference>
<evidence type="ECO:0000256" key="3">
    <source>
        <dbReference type="ARBA" id="ARBA00022737"/>
    </source>
</evidence>
<comment type="caution">
    <text evidence="6">Lacks conserved residue(s) required for the propagation of feature annotation.</text>
</comment>
<evidence type="ECO:0000259" key="7">
    <source>
        <dbReference type="PROSITE" id="PS50026"/>
    </source>
</evidence>
<keyword evidence="3" id="KW-0677">Repeat</keyword>
<dbReference type="CDD" id="cd00054">
    <property type="entry name" value="EGF_CA"/>
    <property type="match status" value="1"/>
</dbReference>
<dbReference type="SMART" id="SM00181">
    <property type="entry name" value="EGF"/>
    <property type="match status" value="2"/>
</dbReference>
<dbReference type="GO" id="GO:0045597">
    <property type="term" value="P:positive regulation of cell differentiation"/>
    <property type="evidence" value="ECO:0007669"/>
    <property type="project" value="UniProtKB-ARBA"/>
</dbReference>
<keyword evidence="5" id="KW-0325">Glycoprotein</keyword>
<feature type="domain" description="EGF-like" evidence="7">
    <location>
        <begin position="166"/>
        <end position="205"/>
    </location>
</feature>
<feature type="domain" description="VWFD" evidence="8">
    <location>
        <begin position="209"/>
        <end position="266"/>
    </location>
</feature>
<evidence type="ECO:0000313" key="11">
    <source>
        <dbReference type="WBParaSite" id="ASIM_0000316501-mRNA-1"/>
    </source>
</evidence>
<reference evidence="11" key="1">
    <citation type="submission" date="2017-02" db="UniProtKB">
        <authorList>
            <consortium name="WormBaseParasite"/>
        </authorList>
    </citation>
    <scope>IDENTIFICATION</scope>
</reference>
<proteinExistence type="predicted"/>
<evidence type="ECO:0000256" key="1">
    <source>
        <dbReference type="ARBA" id="ARBA00022536"/>
    </source>
</evidence>
<dbReference type="InterPro" id="IPR000742">
    <property type="entry name" value="EGF"/>
</dbReference>
<dbReference type="Pfam" id="PF00008">
    <property type="entry name" value="EGF"/>
    <property type="match status" value="1"/>
</dbReference>
<evidence type="ECO:0000259" key="8">
    <source>
        <dbReference type="PROSITE" id="PS51233"/>
    </source>
</evidence>
<dbReference type="EMBL" id="UYRR01004391">
    <property type="protein sequence ID" value="VDK21010.1"/>
    <property type="molecule type" value="Genomic_DNA"/>
</dbReference>
<evidence type="ECO:0000256" key="2">
    <source>
        <dbReference type="ARBA" id="ARBA00022729"/>
    </source>
</evidence>
<dbReference type="SUPFAM" id="SSF57196">
    <property type="entry name" value="EGF/Laminin"/>
    <property type="match status" value="1"/>
</dbReference>
<evidence type="ECO:0000256" key="5">
    <source>
        <dbReference type="ARBA" id="ARBA00023180"/>
    </source>
</evidence>
<dbReference type="AlphaFoldDB" id="A0A0M3J6H9"/>
<keyword evidence="10" id="KW-1185">Reference proteome</keyword>
<accession>A0A0M3J6H9</accession>
<dbReference type="PROSITE" id="PS50026">
    <property type="entry name" value="EGF_3"/>
    <property type="match status" value="2"/>
</dbReference>
<dbReference type="Gene3D" id="2.10.25.10">
    <property type="entry name" value="Laminin"/>
    <property type="match status" value="1"/>
</dbReference>
<dbReference type="WBParaSite" id="ASIM_0000316501-mRNA-1">
    <property type="protein sequence ID" value="ASIM_0000316501-mRNA-1"/>
    <property type="gene ID" value="ASIM_0000316501"/>
</dbReference>
<keyword evidence="4 6" id="KW-1015">Disulfide bond</keyword>
<dbReference type="OrthoDB" id="5850393at2759"/>
<evidence type="ECO:0000256" key="6">
    <source>
        <dbReference type="PROSITE-ProRule" id="PRU00076"/>
    </source>
</evidence>
<dbReference type="PROSITE" id="PS51233">
    <property type="entry name" value="VWFD"/>
    <property type="match status" value="1"/>
</dbReference>
<evidence type="ECO:0000313" key="9">
    <source>
        <dbReference type="EMBL" id="VDK21010.1"/>
    </source>
</evidence>
<dbReference type="FunFam" id="2.10.25.10:FF:000012">
    <property type="entry name" value="Delta-like protein"/>
    <property type="match status" value="1"/>
</dbReference>